<dbReference type="Gene3D" id="3.40.50.10910">
    <property type="entry name" value="Amidohydrolase"/>
    <property type="match status" value="1"/>
</dbReference>
<dbReference type="Proteomes" id="UP000639859">
    <property type="component" value="Unassembled WGS sequence"/>
</dbReference>
<evidence type="ECO:0000256" key="1">
    <source>
        <dbReference type="SAM" id="SignalP"/>
    </source>
</evidence>
<dbReference type="Gene3D" id="3.30.110.90">
    <property type="entry name" value="Amidohydrolase"/>
    <property type="match status" value="1"/>
</dbReference>
<dbReference type="InterPro" id="IPR051781">
    <property type="entry name" value="Metallo-dep_Hydrolase"/>
</dbReference>
<dbReference type="InterPro" id="IPR011059">
    <property type="entry name" value="Metal-dep_hydrolase_composite"/>
</dbReference>
<feature type="domain" description="Amidohydrolase-related" evidence="2">
    <location>
        <begin position="352"/>
        <end position="449"/>
    </location>
</feature>
<dbReference type="Gene3D" id="2.30.40.10">
    <property type="entry name" value="Urease, subunit C, domain 1"/>
    <property type="match status" value="1"/>
</dbReference>
<dbReference type="InterPro" id="IPR032466">
    <property type="entry name" value="Metal_Hydrolase"/>
</dbReference>
<dbReference type="PANTHER" id="PTHR43135:SF3">
    <property type="entry name" value="ALPHA-D-RIBOSE 1-METHYLPHOSPHONATE 5-TRIPHOSPHATE DIPHOSPHATASE"/>
    <property type="match status" value="1"/>
</dbReference>
<dbReference type="InterPro" id="IPR006680">
    <property type="entry name" value="Amidohydro-rel"/>
</dbReference>
<gene>
    <name evidence="3" type="ORF">I4Q42_11180</name>
</gene>
<dbReference type="SUPFAM" id="SSF51338">
    <property type="entry name" value="Composite domain of metallo-dependent hydrolases"/>
    <property type="match status" value="1"/>
</dbReference>
<name>A0ABS0SX94_9CAUL</name>
<dbReference type="EMBL" id="JADWOX010000006">
    <property type="protein sequence ID" value="MBI1684229.1"/>
    <property type="molecule type" value="Genomic_DNA"/>
</dbReference>
<proteinExistence type="predicted"/>
<dbReference type="RefSeq" id="WP_198576148.1">
    <property type="nucleotide sequence ID" value="NZ_JADWOX010000006.1"/>
</dbReference>
<organism evidence="3 4">
    <name type="scientific">Caulobacter hibisci</name>
    <dbReference type="NCBI Taxonomy" id="2035993"/>
    <lineage>
        <taxon>Bacteria</taxon>
        <taxon>Pseudomonadati</taxon>
        <taxon>Pseudomonadota</taxon>
        <taxon>Alphaproteobacteria</taxon>
        <taxon>Caulobacterales</taxon>
        <taxon>Caulobacteraceae</taxon>
        <taxon>Caulobacter</taxon>
    </lineage>
</organism>
<sequence length="466" mass="49474">MRARHGRQSWKRIGSIAVLAALTWAPAHAGTPTAFAPLQRADLVLYRGATLIDGTGAPARPRMDVLVAGERILSVFPDAARPAEAAKAKVVDLHGQYLMPGLIDSHVHLATPPNRRQAEAMLRRDLYGGVTAVRDMADDLRALGDIARASRVGEIAGPDVYYAALMAGPDFFTDPRTAHTSAGGVPGQVPWMQAVTDQTDLPLAVARAAGTSATAIKLYADLDPNLAGRITTEAHRQHLLVWSHATLYPAKPSEVVAAGVDAISHACLLVREPDPDVPRWSRPRHPVDLAAFRAGDNPALARLFAVMAKRGVILDATVWTYGAAPPTGASSTPPLTPGGCDDIVGGAITGQAYRAGVQISAGTDNVAPWTEPWPDLFHELSELVDRAGMPPAAALRSATLVGARAAGQERDMGSLEPGKLANMVVLSKNPLSSIDNLKTVVMTVKRGRVFMGDDFVPLREEDITDF</sequence>
<accession>A0ABS0SX94</accession>
<evidence type="ECO:0000259" key="2">
    <source>
        <dbReference type="Pfam" id="PF01979"/>
    </source>
</evidence>
<dbReference type="SUPFAM" id="SSF51556">
    <property type="entry name" value="Metallo-dependent hydrolases"/>
    <property type="match status" value="1"/>
</dbReference>
<keyword evidence="1" id="KW-0732">Signal</keyword>
<dbReference type="Gene3D" id="1.20.58.520">
    <property type="entry name" value="Amidohydrolase"/>
    <property type="match status" value="1"/>
</dbReference>
<feature type="signal peptide" evidence="1">
    <location>
        <begin position="1"/>
        <end position="29"/>
    </location>
</feature>
<comment type="caution">
    <text evidence="3">The sequence shown here is derived from an EMBL/GenBank/DDBJ whole genome shotgun (WGS) entry which is preliminary data.</text>
</comment>
<reference evidence="3 4" key="1">
    <citation type="submission" date="2020-11" db="EMBL/GenBank/DDBJ databases">
        <title>genome sequence of strain KACC 18849.</title>
        <authorList>
            <person name="Gao J."/>
            <person name="Zhang X."/>
        </authorList>
    </citation>
    <scope>NUCLEOTIDE SEQUENCE [LARGE SCALE GENOMIC DNA]</scope>
    <source>
        <strain evidence="3 4">KACC 18849</strain>
    </source>
</reference>
<dbReference type="PANTHER" id="PTHR43135">
    <property type="entry name" value="ALPHA-D-RIBOSE 1-METHYLPHOSPHONATE 5-TRIPHOSPHATE DIPHOSPHATASE"/>
    <property type="match status" value="1"/>
</dbReference>
<feature type="chain" id="PRO_5045524308" evidence="1">
    <location>
        <begin position="30"/>
        <end position="466"/>
    </location>
</feature>
<keyword evidence="4" id="KW-1185">Reference proteome</keyword>
<evidence type="ECO:0000313" key="3">
    <source>
        <dbReference type="EMBL" id="MBI1684229.1"/>
    </source>
</evidence>
<dbReference type="Pfam" id="PF01979">
    <property type="entry name" value="Amidohydro_1"/>
    <property type="match status" value="1"/>
</dbReference>
<protein>
    <submittedName>
        <fullName evidence="3">Amidohydrolase family protein</fullName>
    </submittedName>
</protein>
<evidence type="ECO:0000313" key="4">
    <source>
        <dbReference type="Proteomes" id="UP000639859"/>
    </source>
</evidence>